<dbReference type="RefSeq" id="WP_053415909.1">
    <property type="nucleotide sequence ID" value="NZ_LILB01000001.1"/>
</dbReference>
<protein>
    <recommendedName>
        <fullName evidence="13">ABC transporter ATP-binding protein</fullName>
    </recommendedName>
</protein>
<feature type="transmembrane region" description="Helical" evidence="8">
    <location>
        <begin position="140"/>
        <end position="160"/>
    </location>
</feature>
<evidence type="ECO:0000256" key="6">
    <source>
        <dbReference type="ARBA" id="ARBA00022989"/>
    </source>
</evidence>
<feature type="transmembrane region" description="Helical" evidence="8">
    <location>
        <begin position="166"/>
        <end position="183"/>
    </location>
</feature>
<dbReference type="AlphaFoldDB" id="A0A0M0LKZ4"/>
<evidence type="ECO:0000259" key="9">
    <source>
        <dbReference type="PROSITE" id="PS50893"/>
    </source>
</evidence>
<comment type="subcellular location">
    <subcellularLocation>
        <location evidence="1">Cell membrane</location>
        <topology evidence="1">Multi-pass membrane protein</topology>
    </subcellularLocation>
</comment>
<evidence type="ECO:0000259" key="10">
    <source>
        <dbReference type="PROSITE" id="PS50929"/>
    </source>
</evidence>
<dbReference type="PANTHER" id="PTHR43394">
    <property type="entry name" value="ATP-DEPENDENT PERMEASE MDL1, MITOCHONDRIAL"/>
    <property type="match status" value="1"/>
</dbReference>
<feature type="domain" description="ABC transmembrane type-1" evidence="10">
    <location>
        <begin position="24"/>
        <end position="308"/>
    </location>
</feature>
<keyword evidence="6 8" id="KW-1133">Transmembrane helix</keyword>
<dbReference type="Gene3D" id="3.40.50.300">
    <property type="entry name" value="P-loop containing nucleotide triphosphate hydrolases"/>
    <property type="match status" value="1"/>
</dbReference>
<dbReference type="Proteomes" id="UP000036867">
    <property type="component" value="Unassembled WGS sequence"/>
</dbReference>
<evidence type="ECO:0000256" key="2">
    <source>
        <dbReference type="ARBA" id="ARBA00022448"/>
    </source>
</evidence>
<dbReference type="GO" id="GO:0015421">
    <property type="term" value="F:ABC-type oligopeptide transporter activity"/>
    <property type="evidence" value="ECO:0007669"/>
    <property type="project" value="TreeGrafter"/>
</dbReference>
<keyword evidence="7 8" id="KW-0472">Membrane</keyword>
<evidence type="ECO:0000256" key="8">
    <source>
        <dbReference type="SAM" id="Phobius"/>
    </source>
</evidence>
<dbReference type="Pfam" id="PF00005">
    <property type="entry name" value="ABC_tran"/>
    <property type="match status" value="1"/>
</dbReference>
<dbReference type="InterPro" id="IPR027417">
    <property type="entry name" value="P-loop_NTPase"/>
</dbReference>
<dbReference type="InterPro" id="IPR011527">
    <property type="entry name" value="ABC1_TM_dom"/>
</dbReference>
<keyword evidence="2" id="KW-0813">Transport</keyword>
<dbReference type="SUPFAM" id="SSF52540">
    <property type="entry name" value="P-loop containing nucleoside triphosphate hydrolases"/>
    <property type="match status" value="1"/>
</dbReference>
<comment type="caution">
    <text evidence="11">The sequence shown here is derived from an EMBL/GenBank/DDBJ whole genome shotgun (WGS) entry which is preliminary data.</text>
</comment>
<feature type="transmembrane region" description="Helical" evidence="8">
    <location>
        <begin position="251"/>
        <end position="270"/>
    </location>
</feature>
<keyword evidence="3 8" id="KW-0812">Transmembrane</keyword>
<keyword evidence="4" id="KW-0547">Nucleotide-binding</keyword>
<sequence>MTDNKTRNLYFFISLMFEKKRLIVTGILLMIIATFIDLLSPLVMKQIIDSAIPEKNFKALFIFIAILTILPILSTIFRTVRMILNVKIGGNVTEKLRTMAFEKAFTLSSINLNQLKIGDIVDRVTRTSGMIGEVYIANELLNGITSLFMFLGMTIFMFTISWKLTLIAFLVVPLVFFITFKLGRISETKTKSYMEYTNNEMTFFTELISGIKNVQIFSQQQSEMKNVKNLLKKHNEMHLNTSIYRRSYADIFNQLVKSLALGIVFAVGAWDISNNQLSIGSLVAFTVYVPQLYTLVNDIQTAYIGTTNVRPIIKQLNTFLDIHEPIIQIPHAIPLKNVKGEVEFQNVSFTYENNRAGLQNVSFKVQPGETIGIVGGSGGGKTTILELLMRFYDPTEGAVSIDGVNISKYNLIDFRNAIGLVTQDPFLWNRTIKENLIYGVPNATEEQLSHAIKVAQLEEFIVNLPEGFETVVGERGVRISGGEKQRLAIARAILKDPPIILLDEPTSALDANTEFLLQSQMEEVFKGKTIVLVAHRLATIRNASKILVLDNGEIVEFGTPKELLNNQGAYYDLLSKQVSTN</sequence>
<dbReference type="SMART" id="SM00382">
    <property type="entry name" value="AAA"/>
    <property type="match status" value="1"/>
</dbReference>
<feature type="domain" description="ABC transporter" evidence="9">
    <location>
        <begin position="342"/>
        <end position="576"/>
    </location>
</feature>
<evidence type="ECO:0000256" key="4">
    <source>
        <dbReference type="ARBA" id="ARBA00022741"/>
    </source>
</evidence>
<evidence type="ECO:0000256" key="1">
    <source>
        <dbReference type="ARBA" id="ARBA00004651"/>
    </source>
</evidence>
<dbReference type="STRING" id="263475.AMD00_04710"/>
<keyword evidence="12" id="KW-1185">Reference proteome</keyword>
<dbReference type="PROSITE" id="PS50929">
    <property type="entry name" value="ABC_TM1F"/>
    <property type="match status" value="1"/>
</dbReference>
<dbReference type="PROSITE" id="PS00211">
    <property type="entry name" value="ABC_TRANSPORTER_1"/>
    <property type="match status" value="1"/>
</dbReference>
<dbReference type="InterPro" id="IPR039421">
    <property type="entry name" value="Type_1_exporter"/>
</dbReference>
<dbReference type="Gene3D" id="1.20.1560.10">
    <property type="entry name" value="ABC transporter type 1, transmembrane domain"/>
    <property type="match status" value="1"/>
</dbReference>
<gene>
    <name evidence="11" type="ORF">AMD00_04710</name>
</gene>
<dbReference type="GO" id="GO:0005886">
    <property type="term" value="C:plasma membrane"/>
    <property type="evidence" value="ECO:0007669"/>
    <property type="project" value="UniProtKB-SubCell"/>
</dbReference>
<dbReference type="InterPro" id="IPR003439">
    <property type="entry name" value="ABC_transporter-like_ATP-bd"/>
</dbReference>
<dbReference type="InterPro" id="IPR036640">
    <property type="entry name" value="ABC1_TM_sf"/>
</dbReference>
<reference evidence="12" key="1">
    <citation type="submission" date="2015-08" db="EMBL/GenBank/DDBJ databases">
        <title>Fjat-10028 dsm 16317.</title>
        <authorList>
            <person name="Liu B."/>
            <person name="Wang J."/>
            <person name="Zhu Y."/>
            <person name="Liu G."/>
            <person name="Chen Q."/>
            <person name="Chen Z."/>
            <person name="Lan J."/>
            <person name="Che J."/>
            <person name="Ge C."/>
            <person name="Shi H."/>
            <person name="Pan Z."/>
            <person name="Liu X."/>
        </authorList>
    </citation>
    <scope>NUCLEOTIDE SEQUENCE [LARGE SCALE GENOMIC DNA]</scope>
    <source>
        <strain evidence="12">DSM 16317</strain>
    </source>
</reference>
<organism evidence="11 12">
    <name type="scientific">Viridibacillus arvi</name>
    <dbReference type="NCBI Taxonomy" id="263475"/>
    <lineage>
        <taxon>Bacteria</taxon>
        <taxon>Bacillati</taxon>
        <taxon>Bacillota</taxon>
        <taxon>Bacilli</taxon>
        <taxon>Bacillales</taxon>
        <taxon>Caryophanaceae</taxon>
        <taxon>Viridibacillus</taxon>
    </lineage>
</organism>
<keyword evidence="5" id="KW-0067">ATP-binding</keyword>
<accession>A0A0M0LKZ4</accession>
<evidence type="ECO:0000313" key="12">
    <source>
        <dbReference type="Proteomes" id="UP000036867"/>
    </source>
</evidence>
<evidence type="ECO:0000256" key="3">
    <source>
        <dbReference type="ARBA" id="ARBA00022692"/>
    </source>
</evidence>
<dbReference type="FunFam" id="3.40.50.300:FF:000287">
    <property type="entry name" value="Multidrug ABC transporter ATP-binding protein"/>
    <property type="match status" value="1"/>
</dbReference>
<dbReference type="EMBL" id="LILB01000001">
    <property type="protein sequence ID" value="KOO51750.1"/>
    <property type="molecule type" value="Genomic_DNA"/>
</dbReference>
<dbReference type="PROSITE" id="PS50893">
    <property type="entry name" value="ABC_TRANSPORTER_2"/>
    <property type="match status" value="1"/>
</dbReference>
<feature type="transmembrane region" description="Helical" evidence="8">
    <location>
        <begin position="21"/>
        <end position="39"/>
    </location>
</feature>
<feature type="transmembrane region" description="Helical" evidence="8">
    <location>
        <begin position="59"/>
        <end position="77"/>
    </location>
</feature>
<evidence type="ECO:0008006" key="13">
    <source>
        <dbReference type="Google" id="ProtNLM"/>
    </source>
</evidence>
<name>A0A0M0LKZ4_9BACL</name>
<proteinExistence type="predicted"/>
<dbReference type="CDD" id="cd07346">
    <property type="entry name" value="ABC_6TM_exporters"/>
    <property type="match status" value="1"/>
</dbReference>
<evidence type="ECO:0000313" key="11">
    <source>
        <dbReference type="EMBL" id="KOO51750.1"/>
    </source>
</evidence>
<dbReference type="SUPFAM" id="SSF90123">
    <property type="entry name" value="ABC transporter transmembrane region"/>
    <property type="match status" value="1"/>
</dbReference>
<dbReference type="InterPro" id="IPR017871">
    <property type="entry name" value="ABC_transporter-like_CS"/>
</dbReference>
<dbReference type="GeneID" id="301135403"/>
<dbReference type="GO" id="GO:0005524">
    <property type="term" value="F:ATP binding"/>
    <property type="evidence" value="ECO:0007669"/>
    <property type="project" value="UniProtKB-KW"/>
</dbReference>
<evidence type="ECO:0000256" key="5">
    <source>
        <dbReference type="ARBA" id="ARBA00022840"/>
    </source>
</evidence>
<dbReference type="InterPro" id="IPR003593">
    <property type="entry name" value="AAA+_ATPase"/>
</dbReference>
<dbReference type="Pfam" id="PF00664">
    <property type="entry name" value="ABC_membrane"/>
    <property type="match status" value="1"/>
</dbReference>
<evidence type="ECO:0000256" key="7">
    <source>
        <dbReference type="ARBA" id="ARBA00023136"/>
    </source>
</evidence>
<dbReference type="PANTHER" id="PTHR43394:SF1">
    <property type="entry name" value="ATP-BINDING CASSETTE SUB-FAMILY B MEMBER 10, MITOCHONDRIAL"/>
    <property type="match status" value="1"/>
</dbReference>
<dbReference type="GO" id="GO:0016887">
    <property type="term" value="F:ATP hydrolysis activity"/>
    <property type="evidence" value="ECO:0007669"/>
    <property type="project" value="InterPro"/>
</dbReference>